<organism evidence="1">
    <name type="scientific">Anguilla anguilla</name>
    <name type="common">European freshwater eel</name>
    <name type="synonym">Muraena anguilla</name>
    <dbReference type="NCBI Taxonomy" id="7936"/>
    <lineage>
        <taxon>Eukaryota</taxon>
        <taxon>Metazoa</taxon>
        <taxon>Chordata</taxon>
        <taxon>Craniata</taxon>
        <taxon>Vertebrata</taxon>
        <taxon>Euteleostomi</taxon>
        <taxon>Actinopterygii</taxon>
        <taxon>Neopterygii</taxon>
        <taxon>Teleostei</taxon>
        <taxon>Anguilliformes</taxon>
        <taxon>Anguillidae</taxon>
        <taxon>Anguilla</taxon>
    </lineage>
</organism>
<evidence type="ECO:0000313" key="1">
    <source>
        <dbReference type="EMBL" id="JAH19773.1"/>
    </source>
</evidence>
<dbReference type="EMBL" id="GBXM01088804">
    <property type="protein sequence ID" value="JAH19773.1"/>
    <property type="molecule type" value="Transcribed_RNA"/>
</dbReference>
<accession>A0A0E9QUL9</accession>
<protein>
    <submittedName>
        <fullName evidence="1">Uncharacterized protein</fullName>
    </submittedName>
</protein>
<dbReference type="AlphaFoldDB" id="A0A0E9QUL9"/>
<proteinExistence type="predicted"/>
<reference evidence="1" key="1">
    <citation type="submission" date="2014-11" db="EMBL/GenBank/DDBJ databases">
        <authorList>
            <person name="Amaro Gonzalez C."/>
        </authorList>
    </citation>
    <scope>NUCLEOTIDE SEQUENCE</scope>
</reference>
<reference evidence="1" key="2">
    <citation type="journal article" date="2015" name="Fish Shellfish Immunol.">
        <title>Early steps in the European eel (Anguilla anguilla)-Vibrio vulnificus interaction in the gills: Role of the RtxA13 toxin.</title>
        <authorList>
            <person name="Callol A."/>
            <person name="Pajuelo D."/>
            <person name="Ebbesson L."/>
            <person name="Teles M."/>
            <person name="MacKenzie S."/>
            <person name="Amaro C."/>
        </authorList>
    </citation>
    <scope>NUCLEOTIDE SEQUENCE</scope>
</reference>
<name>A0A0E9QUL9_ANGAN</name>
<sequence length="38" mass="4374">MQFCLLQCPQWSNDRKCFCASRVHVPSLALIHQSIAEL</sequence>